<dbReference type="Proteomes" id="UP000199608">
    <property type="component" value="Unassembled WGS sequence"/>
</dbReference>
<accession>A0A1H2H4G8</accession>
<gene>
    <name evidence="1" type="ORF">SAMN04487931_10640</name>
</gene>
<protein>
    <submittedName>
        <fullName evidence="1">Uncharacterized protein</fullName>
    </submittedName>
</protein>
<dbReference type="EMBL" id="FNLL01000006">
    <property type="protein sequence ID" value="SDU26693.1"/>
    <property type="molecule type" value="Genomic_DNA"/>
</dbReference>
<name>A0A1H2H4G8_9BACT</name>
<organism evidence="1 2">
    <name type="scientific">Desulfobacula phenolica</name>
    <dbReference type="NCBI Taxonomy" id="90732"/>
    <lineage>
        <taxon>Bacteria</taxon>
        <taxon>Pseudomonadati</taxon>
        <taxon>Thermodesulfobacteriota</taxon>
        <taxon>Desulfobacteria</taxon>
        <taxon>Desulfobacterales</taxon>
        <taxon>Desulfobacteraceae</taxon>
        <taxon>Desulfobacula</taxon>
    </lineage>
</organism>
<dbReference type="RefSeq" id="WP_092233977.1">
    <property type="nucleotide sequence ID" value="NZ_FNLL01000006.1"/>
</dbReference>
<proteinExistence type="predicted"/>
<reference evidence="2" key="1">
    <citation type="submission" date="2016-10" db="EMBL/GenBank/DDBJ databases">
        <authorList>
            <person name="Varghese N."/>
            <person name="Submissions S."/>
        </authorList>
    </citation>
    <scope>NUCLEOTIDE SEQUENCE [LARGE SCALE GENOMIC DNA]</scope>
    <source>
        <strain evidence="2">DSM 3384</strain>
    </source>
</reference>
<keyword evidence="2" id="KW-1185">Reference proteome</keyword>
<evidence type="ECO:0000313" key="2">
    <source>
        <dbReference type="Proteomes" id="UP000199608"/>
    </source>
</evidence>
<sequence length="64" mass="7329">MTFKLKKGQETFQVVDGPDAGRTYERGQEYETLPKGEEHRFEKVSVPTAALVKSKELKTTKEKK</sequence>
<evidence type="ECO:0000313" key="1">
    <source>
        <dbReference type="EMBL" id="SDU26693.1"/>
    </source>
</evidence>
<dbReference type="AlphaFoldDB" id="A0A1H2H4G8"/>